<feature type="region of interest" description="Disordered" evidence="1">
    <location>
        <begin position="361"/>
        <end position="532"/>
    </location>
</feature>
<feature type="compositionally biased region" description="Acidic residues" evidence="1">
    <location>
        <begin position="460"/>
        <end position="480"/>
    </location>
</feature>
<feature type="compositionally biased region" description="Acidic residues" evidence="1">
    <location>
        <begin position="428"/>
        <end position="448"/>
    </location>
</feature>
<dbReference type="AlphaFoldDB" id="A0A9P8AAT8"/>
<feature type="compositionally biased region" description="Pro residues" evidence="1">
    <location>
        <begin position="101"/>
        <end position="110"/>
    </location>
</feature>
<organism evidence="2 3">
    <name type="scientific">Mortierella alpina</name>
    <name type="common">Oleaginous fungus</name>
    <name type="synonym">Mortierella renispora</name>
    <dbReference type="NCBI Taxonomy" id="64518"/>
    <lineage>
        <taxon>Eukaryota</taxon>
        <taxon>Fungi</taxon>
        <taxon>Fungi incertae sedis</taxon>
        <taxon>Mucoromycota</taxon>
        <taxon>Mortierellomycotina</taxon>
        <taxon>Mortierellomycetes</taxon>
        <taxon>Mortierellales</taxon>
        <taxon>Mortierellaceae</taxon>
        <taxon>Mortierella</taxon>
    </lineage>
</organism>
<feature type="region of interest" description="Disordered" evidence="1">
    <location>
        <begin position="79"/>
        <end position="164"/>
    </location>
</feature>
<feature type="compositionally biased region" description="Acidic residues" evidence="1">
    <location>
        <begin position="489"/>
        <end position="532"/>
    </location>
</feature>
<comment type="caution">
    <text evidence="2">The sequence shown here is derived from an EMBL/GenBank/DDBJ whole genome shotgun (WGS) entry which is preliminary data.</text>
</comment>
<sequence>MSDKELLAQIAQVAGKCQTDSAINKHLNTPATPAYPYSSQPSFRGGYNGYNGYSARGRGRGRGGIMPPTGAFNRKLTLNNTSTATPSAPANSTPVMTAPVVRPPVRPPVPSRHLSLVNRDTVDTSTSITASSQVVAPSSSSLTSASSTPSPTSGQKWIQSKGKNMSLMNPATFKKTMDAKEKSIRTSKEAKQKLRVARAQQAANLRKGVVTVGGQQYTKSRDGRKLVMRDSTKDNIVINGVSFQMDPKGNKLVRKGASRADASSLPPAVGAPVGAGRPAGAVSKAAMPSATPKQFAVDGVVYVRTTNGNLVRATLVKNKLLAKRAAQEELKQKRANAAPKRSFCKFYTRFANGGIRVKKSAEEIENEKQNGSESVSNAKRRRVEPAPSRRYMDGQRQRDQDSDQDQEQDMEGSKGDRDFDENFIPLDLGDDFDEEVAMLLDQQDDIQESDGQGQEKEAQVDDDEGDVSSDGVESDEDGVNDEVSAADVASEEDLEDPEDEDEDDDENECRDQDEYEVYQNQGEEDEDQYEEY</sequence>
<evidence type="ECO:0000313" key="2">
    <source>
        <dbReference type="EMBL" id="KAG9325574.1"/>
    </source>
</evidence>
<reference evidence="2" key="1">
    <citation type="submission" date="2021-07" db="EMBL/GenBank/DDBJ databases">
        <title>Draft genome of Mortierella alpina, strain LL118, isolated from an aspen leaf litter sample.</title>
        <authorList>
            <person name="Yang S."/>
            <person name="Vinatzer B.A."/>
        </authorList>
    </citation>
    <scope>NUCLEOTIDE SEQUENCE</scope>
    <source>
        <strain evidence="2">LL118</strain>
    </source>
</reference>
<feature type="compositionally biased region" description="Polar residues" evidence="1">
    <location>
        <begin position="79"/>
        <end position="95"/>
    </location>
</feature>
<feature type="compositionally biased region" description="Low complexity" evidence="1">
    <location>
        <begin position="129"/>
        <end position="153"/>
    </location>
</feature>
<name>A0A9P8AAT8_MORAP</name>
<gene>
    <name evidence="2" type="ORF">KVV02_004876</name>
</gene>
<dbReference type="Proteomes" id="UP000717515">
    <property type="component" value="Unassembled WGS sequence"/>
</dbReference>
<evidence type="ECO:0000313" key="3">
    <source>
        <dbReference type="Proteomes" id="UP000717515"/>
    </source>
</evidence>
<feature type="compositionally biased region" description="Basic and acidic residues" evidence="1">
    <location>
        <begin position="390"/>
        <end position="401"/>
    </location>
</feature>
<feature type="compositionally biased region" description="Polar residues" evidence="1">
    <location>
        <begin position="154"/>
        <end position="164"/>
    </location>
</feature>
<protein>
    <submittedName>
        <fullName evidence="2">Uncharacterized protein</fullName>
    </submittedName>
</protein>
<proteinExistence type="predicted"/>
<evidence type="ECO:0000256" key="1">
    <source>
        <dbReference type="SAM" id="MobiDB-lite"/>
    </source>
</evidence>
<feature type="compositionally biased region" description="Basic and acidic residues" evidence="1">
    <location>
        <begin position="361"/>
        <end position="370"/>
    </location>
</feature>
<dbReference type="EMBL" id="JAIFTL010000037">
    <property type="protein sequence ID" value="KAG9325574.1"/>
    <property type="molecule type" value="Genomic_DNA"/>
</dbReference>
<accession>A0A9P8AAT8</accession>